<keyword evidence="3" id="KW-1185">Reference proteome</keyword>
<sequence length="111" mass="12836">MEEAGQDKDFLELVEGGSIRSDPEFNQNQPNSLYEHHKTFTAAFPRQHDGKPKPFGKRGAKPARSFARTEPQRSRERRGREEESRDPTDGKRLSGREFSAQSTQFRRSETR</sequence>
<evidence type="ECO:0000256" key="1">
    <source>
        <dbReference type="SAM" id="MobiDB-lite"/>
    </source>
</evidence>
<reference evidence="2 3" key="1">
    <citation type="journal article" date="2022" name="Nat. Ecol. Evol.">
        <title>A masculinizing supergene underlies an exaggerated male reproductive morph in a spider.</title>
        <authorList>
            <person name="Hendrickx F."/>
            <person name="De Corte Z."/>
            <person name="Sonet G."/>
            <person name="Van Belleghem S.M."/>
            <person name="Kostlbacher S."/>
            <person name="Vangestel C."/>
        </authorList>
    </citation>
    <scope>NUCLEOTIDE SEQUENCE [LARGE SCALE GENOMIC DNA]</scope>
    <source>
        <strain evidence="2">W744_W776</strain>
    </source>
</reference>
<comment type="caution">
    <text evidence="2">The sequence shown here is derived from an EMBL/GenBank/DDBJ whole genome shotgun (WGS) entry which is preliminary data.</text>
</comment>
<name>A0AAV6V806_9ARAC</name>
<dbReference type="EMBL" id="JAFNEN010000150">
    <property type="protein sequence ID" value="KAG8191853.1"/>
    <property type="molecule type" value="Genomic_DNA"/>
</dbReference>
<accession>A0AAV6V806</accession>
<feature type="compositionally biased region" description="Basic and acidic residues" evidence="1">
    <location>
        <begin position="70"/>
        <end position="95"/>
    </location>
</feature>
<protein>
    <submittedName>
        <fullName evidence="2">Uncharacterized protein</fullName>
    </submittedName>
</protein>
<dbReference type="Proteomes" id="UP000827092">
    <property type="component" value="Unassembled WGS sequence"/>
</dbReference>
<evidence type="ECO:0000313" key="3">
    <source>
        <dbReference type="Proteomes" id="UP000827092"/>
    </source>
</evidence>
<evidence type="ECO:0000313" key="2">
    <source>
        <dbReference type="EMBL" id="KAG8191853.1"/>
    </source>
</evidence>
<organism evidence="2 3">
    <name type="scientific">Oedothorax gibbosus</name>
    <dbReference type="NCBI Taxonomy" id="931172"/>
    <lineage>
        <taxon>Eukaryota</taxon>
        <taxon>Metazoa</taxon>
        <taxon>Ecdysozoa</taxon>
        <taxon>Arthropoda</taxon>
        <taxon>Chelicerata</taxon>
        <taxon>Arachnida</taxon>
        <taxon>Araneae</taxon>
        <taxon>Araneomorphae</taxon>
        <taxon>Entelegynae</taxon>
        <taxon>Araneoidea</taxon>
        <taxon>Linyphiidae</taxon>
        <taxon>Erigoninae</taxon>
        <taxon>Oedothorax</taxon>
    </lineage>
</organism>
<dbReference type="AlphaFoldDB" id="A0AAV6V806"/>
<feature type="compositionally biased region" description="Basic and acidic residues" evidence="1">
    <location>
        <begin position="1"/>
        <end position="11"/>
    </location>
</feature>
<proteinExistence type="predicted"/>
<feature type="region of interest" description="Disordered" evidence="1">
    <location>
        <begin position="1"/>
        <end position="111"/>
    </location>
</feature>
<gene>
    <name evidence="2" type="ORF">JTE90_019789</name>
</gene>